<dbReference type="PANTHER" id="PTHR43308">
    <property type="entry name" value="OUTER MEMBRANE PROTEIN ALPHA-RELATED"/>
    <property type="match status" value="1"/>
</dbReference>
<dbReference type="InterPro" id="IPR051465">
    <property type="entry name" value="Cell_Envelope_Struct_Comp"/>
</dbReference>
<gene>
    <name evidence="5" type="ORF">PBV87_17120</name>
</gene>
<organism evidence="5 6">
    <name type="scientific">Holtiella tumoricola</name>
    <dbReference type="NCBI Taxonomy" id="3018743"/>
    <lineage>
        <taxon>Bacteria</taxon>
        <taxon>Bacillati</taxon>
        <taxon>Bacillota</taxon>
        <taxon>Clostridia</taxon>
        <taxon>Lachnospirales</taxon>
        <taxon>Cellulosilyticaceae</taxon>
        <taxon>Holtiella</taxon>
    </lineage>
</organism>
<reference evidence="5" key="1">
    <citation type="journal article" date="2023" name="Int. J. Syst. Evol. Microbiol.">
        <title>&lt;i&gt;Holtiella tumoricola&lt;/i&gt; gen. nov. sp. nov., isolated from a human clinical sample.</title>
        <authorList>
            <person name="Allen-Vercoe E."/>
            <person name="Daigneault M.C."/>
            <person name="Vancuren S.J."/>
            <person name="Cochrane K."/>
            <person name="O'Neal L.L."/>
            <person name="Sankaranarayanan K."/>
            <person name="Lawson P.A."/>
        </authorList>
    </citation>
    <scope>NUCLEOTIDE SEQUENCE</scope>
    <source>
        <strain evidence="5">CC70A</strain>
    </source>
</reference>
<dbReference type="RefSeq" id="WP_271013087.1">
    <property type="nucleotide sequence ID" value="NZ_JAQIFT010000061.1"/>
</dbReference>
<protein>
    <submittedName>
        <fullName evidence="5">S-layer homology domain-containing protein</fullName>
    </submittedName>
</protein>
<accession>A0AA42J2L8</accession>
<name>A0AA42J2L8_9FIRM</name>
<evidence type="ECO:0000313" key="5">
    <source>
        <dbReference type="EMBL" id="MDA3733201.1"/>
    </source>
</evidence>
<evidence type="ECO:0000256" key="2">
    <source>
        <dbReference type="SAM" id="MobiDB-lite"/>
    </source>
</evidence>
<evidence type="ECO:0000313" key="6">
    <source>
        <dbReference type="Proteomes" id="UP001169242"/>
    </source>
</evidence>
<feature type="region of interest" description="Disordered" evidence="2">
    <location>
        <begin position="410"/>
        <end position="429"/>
    </location>
</feature>
<dbReference type="InterPro" id="IPR001119">
    <property type="entry name" value="SLH_dom"/>
</dbReference>
<proteinExistence type="predicted"/>
<evidence type="ECO:0000256" key="3">
    <source>
        <dbReference type="SAM" id="SignalP"/>
    </source>
</evidence>
<feature type="domain" description="SLH" evidence="4">
    <location>
        <begin position="25"/>
        <end position="88"/>
    </location>
</feature>
<dbReference type="PANTHER" id="PTHR43308:SF5">
    <property type="entry name" value="S-LAYER PROTEIN _ PEPTIDOGLYCAN ENDO-BETA-N-ACETYLGLUCOSAMINIDASE"/>
    <property type="match status" value="1"/>
</dbReference>
<feature type="domain" description="SLH" evidence="4">
    <location>
        <begin position="89"/>
        <end position="145"/>
    </location>
</feature>
<keyword evidence="6" id="KW-1185">Reference proteome</keyword>
<dbReference type="Pfam" id="PF00395">
    <property type="entry name" value="SLH"/>
    <property type="match status" value="3"/>
</dbReference>
<dbReference type="AlphaFoldDB" id="A0AA42J2L8"/>
<evidence type="ECO:0000259" key="4">
    <source>
        <dbReference type="PROSITE" id="PS51272"/>
    </source>
</evidence>
<feature type="signal peptide" evidence="3">
    <location>
        <begin position="1"/>
        <end position="30"/>
    </location>
</feature>
<comment type="caution">
    <text evidence="5">The sequence shown here is derived from an EMBL/GenBank/DDBJ whole genome shotgun (WGS) entry which is preliminary data.</text>
</comment>
<sequence>MRLNLRLKKALAMVAVSAVAVTTVPATVFAADYDTHWAKEMIEKWSEKEVLKGYEDGTFRPNGAVTRGELAAMIVRVFGLTDTSSAAKYTDVENTKWYAADIQKVSSAGIMNDYADGTFKPEAQATREEAAYAIAKAYQVATNDETSSFTDQAQIADWAEAEIAALVAGGFLNGNPDGSFRPQATLTRAEAVTMVHKITADLVNVAGVYSQDTEGNLVVNTTGVELSDMTITGNLYLAEGIGEGEVKLNNVTVLGDIIVEGGSVNTIKVEGQSKVNNIIVDKAGKNPVRVLFGNLVEAKGTVTLKSNATIEGNVLALTKVVVDGAKEVQLVGGMKIEEIVVNQTTELALVDGVTVQTATINEKAEGTLLRGRGAASSVKYINVNANGLELKKGFKYNKDNVKVAATVTTTPKFPESGGGGGGGGSSSGGGTVTEKAITIESFIVNVNGTYKEIKNTNNTFNVVVNAKANTVTVNGTEFKGTDKIASISAKEANGLKTVKVYATDKLAQNIEMGTAYTVKNLADMVNAKQADLFNILSTVEGQLGEDYYAKAVALLTNAIGDLNDYANANKEVSVDYMMGRAERVRAKLAQNNAADLYAKVEGALKTYGVELFGLETETPSLTAKVFVTGVESGYEVDTFTVNLEYK</sequence>
<dbReference type="EMBL" id="JAQIFT010000061">
    <property type="protein sequence ID" value="MDA3733201.1"/>
    <property type="molecule type" value="Genomic_DNA"/>
</dbReference>
<dbReference type="PROSITE" id="PS51272">
    <property type="entry name" value="SLH"/>
    <property type="match status" value="3"/>
</dbReference>
<keyword evidence="3" id="KW-0732">Signal</keyword>
<feature type="domain" description="SLH" evidence="4">
    <location>
        <begin position="146"/>
        <end position="209"/>
    </location>
</feature>
<feature type="chain" id="PRO_5041449448" evidence="3">
    <location>
        <begin position="31"/>
        <end position="646"/>
    </location>
</feature>
<feature type="compositionally biased region" description="Gly residues" evidence="2">
    <location>
        <begin position="416"/>
        <end position="429"/>
    </location>
</feature>
<dbReference type="Proteomes" id="UP001169242">
    <property type="component" value="Unassembled WGS sequence"/>
</dbReference>
<keyword evidence="1" id="KW-0677">Repeat</keyword>
<evidence type="ECO:0000256" key="1">
    <source>
        <dbReference type="ARBA" id="ARBA00022737"/>
    </source>
</evidence>